<organism evidence="1 2">
    <name type="scientific">Blastopirellula marina</name>
    <dbReference type="NCBI Taxonomy" id="124"/>
    <lineage>
        <taxon>Bacteria</taxon>
        <taxon>Pseudomonadati</taxon>
        <taxon>Planctomycetota</taxon>
        <taxon>Planctomycetia</taxon>
        <taxon>Pirellulales</taxon>
        <taxon>Pirellulaceae</taxon>
        <taxon>Blastopirellula</taxon>
    </lineage>
</organism>
<dbReference type="EMBL" id="PUHY01000012">
    <property type="protein sequence ID" value="PQO31968.1"/>
    <property type="molecule type" value="Genomic_DNA"/>
</dbReference>
<protein>
    <submittedName>
        <fullName evidence="1">Uncharacterized protein</fullName>
    </submittedName>
</protein>
<name>A0A2S8FIH6_9BACT</name>
<evidence type="ECO:0000313" key="2">
    <source>
        <dbReference type="Proteomes" id="UP000238322"/>
    </source>
</evidence>
<sequence>MCGRETDASSFEFECFSLNKKHPFYKFAGSAVHYDCLLDAPEASAFIEFYLAKLDDVFLESYWILTSVGDEFEDSFDSTLCECEPPRYDRQELIDHLLASPACRLDDKHGNGRLLWESKGEAIEYDIPDTDSWTGIGIAVQCSPGSFVPQFRHINQRFERVFLHNQDCAIFTPNHFEAVYVNPRLITLQSQLGA</sequence>
<dbReference type="AlphaFoldDB" id="A0A2S8FIH6"/>
<accession>A0A2S8FIH6</accession>
<proteinExistence type="predicted"/>
<reference evidence="1 2" key="1">
    <citation type="submission" date="2018-02" db="EMBL/GenBank/DDBJ databases">
        <title>Comparative genomes isolates from brazilian mangrove.</title>
        <authorList>
            <person name="Araujo J.E."/>
            <person name="Taketani R.G."/>
            <person name="Silva M.C.P."/>
            <person name="Loureco M.V."/>
            <person name="Andreote F.D."/>
        </authorList>
    </citation>
    <scope>NUCLEOTIDE SEQUENCE [LARGE SCALE GENOMIC DNA]</scope>
    <source>
        <strain evidence="1 2">Hex-1 MGV</strain>
    </source>
</reference>
<gene>
    <name evidence="1" type="ORF">C5Y83_17095</name>
</gene>
<dbReference type="Proteomes" id="UP000238322">
    <property type="component" value="Unassembled WGS sequence"/>
</dbReference>
<evidence type="ECO:0000313" key="1">
    <source>
        <dbReference type="EMBL" id="PQO31968.1"/>
    </source>
</evidence>
<comment type="caution">
    <text evidence="1">The sequence shown here is derived from an EMBL/GenBank/DDBJ whole genome shotgun (WGS) entry which is preliminary data.</text>
</comment>